<dbReference type="PANTHER" id="PTHR14005">
    <property type="entry name" value="EUKARYOTIC TRANSLATION INITIATION FACTOR 3, THETA SUBUNIT"/>
    <property type="match status" value="1"/>
</dbReference>
<proteinExistence type="predicted"/>
<feature type="region of interest" description="Disordered" evidence="1">
    <location>
        <begin position="592"/>
        <end position="639"/>
    </location>
</feature>
<protein>
    <submittedName>
        <fullName evidence="3">Uncharacterized protein</fullName>
    </submittedName>
</protein>
<evidence type="ECO:0000256" key="1">
    <source>
        <dbReference type="SAM" id="MobiDB-lite"/>
    </source>
</evidence>
<keyword evidence="2" id="KW-0812">Transmembrane</keyword>
<evidence type="ECO:0000313" key="4">
    <source>
        <dbReference type="Proteomes" id="UP000823388"/>
    </source>
</evidence>
<feature type="compositionally biased region" description="Polar residues" evidence="1">
    <location>
        <begin position="434"/>
        <end position="450"/>
    </location>
</feature>
<dbReference type="GO" id="GO:0071540">
    <property type="term" value="C:eukaryotic translation initiation factor 3 complex, eIF3e"/>
    <property type="evidence" value="ECO:0007669"/>
    <property type="project" value="TreeGrafter"/>
</dbReference>
<keyword evidence="2" id="KW-1133">Transmembrane helix</keyword>
<feature type="compositionally biased region" description="Basic and acidic residues" evidence="1">
    <location>
        <begin position="205"/>
        <end position="228"/>
    </location>
</feature>
<comment type="caution">
    <text evidence="3">The sequence shown here is derived from an EMBL/GenBank/DDBJ whole genome shotgun (WGS) entry which is preliminary data.</text>
</comment>
<dbReference type="Proteomes" id="UP000823388">
    <property type="component" value="Chromosome 8K"/>
</dbReference>
<organism evidence="3 4">
    <name type="scientific">Panicum virgatum</name>
    <name type="common">Blackwell switchgrass</name>
    <dbReference type="NCBI Taxonomy" id="38727"/>
    <lineage>
        <taxon>Eukaryota</taxon>
        <taxon>Viridiplantae</taxon>
        <taxon>Streptophyta</taxon>
        <taxon>Embryophyta</taxon>
        <taxon>Tracheophyta</taxon>
        <taxon>Spermatophyta</taxon>
        <taxon>Magnoliopsida</taxon>
        <taxon>Liliopsida</taxon>
        <taxon>Poales</taxon>
        <taxon>Poaceae</taxon>
        <taxon>PACMAD clade</taxon>
        <taxon>Panicoideae</taxon>
        <taxon>Panicodae</taxon>
        <taxon>Paniceae</taxon>
        <taxon>Panicinae</taxon>
        <taxon>Panicum</taxon>
        <taxon>Panicum sect. Hiantes</taxon>
    </lineage>
</organism>
<feature type="region of interest" description="Disordered" evidence="1">
    <location>
        <begin position="382"/>
        <end position="402"/>
    </location>
</feature>
<evidence type="ECO:0000313" key="3">
    <source>
        <dbReference type="EMBL" id="KAG2559635.1"/>
    </source>
</evidence>
<name>A0A8T0PEY7_PANVG</name>
<feature type="transmembrane region" description="Helical" evidence="2">
    <location>
        <begin position="46"/>
        <end position="66"/>
    </location>
</feature>
<sequence length="801" mass="89864">MCPLCSVQRWSRRVATMLPWLVIPLIAIWAITQLLLPAAYRFEVTSPRLACVSVLLLTLFWYEILLPRLSLWRARRSARLREERRAHALELHKLRKTATRRCRNCSNPYRDQNPGGGKFMCSYCGHVSKRPVLDLNSAGKVPTGWPCSQDCGYWLDLRCSSGNNNSFLAFSWRLLSSFSSTVASWFLRKIFRFTSSGDDEGLGPDGKRLAKRGENVGKAEESRVEKARRKAEEKRLARLEREMLEEEERKQREEMAKLVEERRRLRDEKAEAEERSKSATPVGEKDARREAERRRQERRKKEDKGSSKSNSDCEDIDRRLGREGDRKRDFDRKGDLDKREGYKPHYFEANNHSNKTVESRTKYFGRMTGSFLSSSRGFGGGSFFGRSAQPPAPQVNKVSRPVVPATDQGNALKRETQHTATQVTAKLATAGETRNSWANFNRPVSPNVQPHPTGLKKSWHQLFSRSASVSPCPDVTTSARDMNRKPEPNGAQISNAHIFLSQYPPLESKPCSSQSMQFPGFPPLNGAPPIKPLPHFPAGHMPFYDDAESTVFEEPEQFEDPCYDPDAIALLGPVSESLDNFPSDLDCGFISSDITKESHGRPSPIESPLSRSRTVEENPIKPPHSSVTKGPGGSILPEANSEQGTWQMWSTPLVQETLGLQGPQSQWLRQHTNQFNHSVNLFNGGTESSLSTGFNDNDPWLQKAPFQQLPPDTPSLFLPHEVQGKAIHNDLVFGSPNKSAREHPFGPPGHSWSKEELVLNGTQEAKHISSPPCAHVGGGGLFSSTSPDVQSVWSFNEKETA</sequence>
<dbReference type="GO" id="GO:0003729">
    <property type="term" value="F:mRNA binding"/>
    <property type="evidence" value="ECO:0007669"/>
    <property type="project" value="TreeGrafter"/>
</dbReference>
<feature type="region of interest" description="Disordered" evidence="1">
    <location>
        <begin position="434"/>
        <end position="454"/>
    </location>
</feature>
<dbReference type="GO" id="GO:0071541">
    <property type="term" value="C:eukaryotic translation initiation factor 3 complex, eIF3m"/>
    <property type="evidence" value="ECO:0007669"/>
    <property type="project" value="TreeGrafter"/>
</dbReference>
<dbReference type="OrthoDB" id="629492at2759"/>
<feature type="compositionally biased region" description="Basic and acidic residues" evidence="1">
    <location>
        <begin position="316"/>
        <end position="346"/>
    </location>
</feature>
<dbReference type="GO" id="GO:0001732">
    <property type="term" value="P:formation of cytoplasmic translation initiation complex"/>
    <property type="evidence" value="ECO:0007669"/>
    <property type="project" value="TreeGrafter"/>
</dbReference>
<feature type="region of interest" description="Disordered" evidence="1">
    <location>
        <begin position="201"/>
        <end position="228"/>
    </location>
</feature>
<keyword evidence="2" id="KW-0472">Membrane</keyword>
<gene>
    <name evidence="3" type="ORF">PVAP13_8KG005300</name>
</gene>
<feature type="region of interest" description="Disordered" evidence="1">
    <location>
        <begin position="470"/>
        <end position="491"/>
    </location>
</feature>
<dbReference type="GO" id="GO:0003743">
    <property type="term" value="F:translation initiation factor activity"/>
    <property type="evidence" value="ECO:0007669"/>
    <property type="project" value="TreeGrafter"/>
</dbReference>
<feature type="region of interest" description="Disordered" evidence="1">
    <location>
        <begin position="263"/>
        <end position="356"/>
    </location>
</feature>
<feature type="transmembrane region" description="Helical" evidence="2">
    <location>
        <begin position="18"/>
        <end position="40"/>
    </location>
</feature>
<feature type="region of interest" description="Disordered" evidence="1">
    <location>
        <begin position="766"/>
        <end position="788"/>
    </location>
</feature>
<keyword evidence="4" id="KW-1185">Reference proteome</keyword>
<feature type="compositionally biased region" description="Basic and acidic residues" evidence="1">
    <location>
        <begin position="263"/>
        <end position="306"/>
    </location>
</feature>
<feature type="compositionally biased region" description="Polar residues" evidence="1">
    <location>
        <begin position="470"/>
        <end position="480"/>
    </location>
</feature>
<dbReference type="GO" id="GO:0043614">
    <property type="term" value="C:multi-eIF complex"/>
    <property type="evidence" value="ECO:0007669"/>
    <property type="project" value="TreeGrafter"/>
</dbReference>
<dbReference type="GO" id="GO:0002188">
    <property type="term" value="P:translation reinitiation"/>
    <property type="evidence" value="ECO:0007669"/>
    <property type="project" value="TreeGrafter"/>
</dbReference>
<dbReference type="PANTHER" id="PTHR14005:SF0">
    <property type="entry name" value="EUKARYOTIC TRANSLATION INITIATION FACTOR 3 SUBUNIT A"/>
    <property type="match status" value="1"/>
</dbReference>
<evidence type="ECO:0000256" key="2">
    <source>
        <dbReference type="SAM" id="Phobius"/>
    </source>
</evidence>
<dbReference type="EMBL" id="CM029051">
    <property type="protein sequence ID" value="KAG2559635.1"/>
    <property type="molecule type" value="Genomic_DNA"/>
</dbReference>
<accession>A0A8T0PEY7</accession>
<reference evidence="3" key="1">
    <citation type="submission" date="2020-05" db="EMBL/GenBank/DDBJ databases">
        <title>WGS assembly of Panicum virgatum.</title>
        <authorList>
            <person name="Lovell J.T."/>
            <person name="Jenkins J."/>
            <person name="Shu S."/>
            <person name="Juenger T.E."/>
            <person name="Schmutz J."/>
        </authorList>
    </citation>
    <scope>NUCLEOTIDE SEQUENCE</scope>
    <source>
        <strain evidence="3">AP13</strain>
    </source>
</reference>
<dbReference type="AlphaFoldDB" id="A0A8T0PEY7"/>
<dbReference type="InterPro" id="IPR027512">
    <property type="entry name" value="EIF3A"/>
</dbReference>